<evidence type="ECO:0000256" key="1">
    <source>
        <dbReference type="SAM" id="Phobius"/>
    </source>
</evidence>
<reference evidence="2" key="1">
    <citation type="submission" date="2018-05" db="EMBL/GenBank/DDBJ databases">
        <authorList>
            <person name="Lanie J.A."/>
            <person name="Ng W.-L."/>
            <person name="Kazmierczak K.M."/>
            <person name="Andrzejewski T.M."/>
            <person name="Davidsen T.M."/>
            <person name="Wayne K.J."/>
            <person name="Tettelin H."/>
            <person name="Glass J.I."/>
            <person name="Rusch D."/>
            <person name="Podicherti R."/>
            <person name="Tsui H.-C.T."/>
            <person name="Winkler M.E."/>
        </authorList>
    </citation>
    <scope>NUCLEOTIDE SEQUENCE</scope>
</reference>
<feature type="transmembrane region" description="Helical" evidence="1">
    <location>
        <begin position="85"/>
        <end position="108"/>
    </location>
</feature>
<keyword evidence="1" id="KW-0812">Transmembrane</keyword>
<protein>
    <submittedName>
        <fullName evidence="2">Uncharacterized protein</fullName>
    </submittedName>
</protein>
<dbReference type="EMBL" id="UINC01189081">
    <property type="protein sequence ID" value="SVE02609.1"/>
    <property type="molecule type" value="Genomic_DNA"/>
</dbReference>
<keyword evidence="1" id="KW-1133">Transmembrane helix</keyword>
<feature type="transmembrane region" description="Helical" evidence="1">
    <location>
        <begin position="39"/>
        <end position="56"/>
    </location>
</feature>
<feature type="transmembrane region" description="Helical" evidence="1">
    <location>
        <begin position="61"/>
        <end position="79"/>
    </location>
</feature>
<name>A0A383A4X4_9ZZZZ</name>
<dbReference type="AlphaFoldDB" id="A0A383A4X4"/>
<sequence length="110" mass="11403">MKKSQSVSRTKSKNDIVFGGLLMGATGILIGVVVNSEMAMIIVGILGILIGGLVGWVGGRIFLLIICFGVLIGTFLGYRTGDKDILIMASGTGGAIAGFLGAQITLFLRK</sequence>
<organism evidence="2">
    <name type="scientific">marine metagenome</name>
    <dbReference type="NCBI Taxonomy" id="408172"/>
    <lineage>
        <taxon>unclassified sequences</taxon>
        <taxon>metagenomes</taxon>
        <taxon>ecological metagenomes</taxon>
    </lineage>
</organism>
<keyword evidence="1" id="KW-0472">Membrane</keyword>
<accession>A0A383A4X4</accession>
<feature type="transmembrane region" description="Helical" evidence="1">
    <location>
        <begin position="16"/>
        <end position="33"/>
    </location>
</feature>
<gene>
    <name evidence="2" type="ORF">METZ01_LOCUS455463</name>
</gene>
<proteinExistence type="predicted"/>
<evidence type="ECO:0000313" key="2">
    <source>
        <dbReference type="EMBL" id="SVE02609.1"/>
    </source>
</evidence>